<dbReference type="Pfam" id="PF06985">
    <property type="entry name" value="HET"/>
    <property type="match status" value="1"/>
</dbReference>
<gene>
    <name evidence="2" type="ORF">TGAMA5MH_01982</name>
</gene>
<reference evidence="2 3" key="1">
    <citation type="submission" date="2017-02" db="EMBL/GenBank/DDBJ databases">
        <title>Genomes of Trichoderma spp. with biocontrol activity.</title>
        <authorList>
            <person name="Gardiner D."/>
            <person name="Kazan K."/>
            <person name="Vos C."/>
            <person name="Harvey P."/>
        </authorList>
    </citation>
    <scope>NUCLEOTIDE SEQUENCE [LARGE SCALE GENOMIC DNA]</scope>
    <source>
        <strain evidence="2 3">A5MH</strain>
    </source>
</reference>
<sequence length="555" mass="62662">MDSKVFSLVPLSTDGHYIRLVKIKNLEDHGAKELMLDLAVHQFTDDIAYNAVSYEWGNAEAAAQIQINNEDVSIRQNLYDFLKILSQSAYKDEWLFVDAICIDQGNILERNAQVQRMGDIYRQARVVLVWLGPATPESDVIFDMCETHAVSAEDDALAAISWEEEVGDALDTIYQRSYWTRLWIIQELLLARSIVFFCGPKLTTWSVFRRLPRSVKGIFSEGGLTGMGIKLGSTPRGRHARSLLSALEQRSSKEDQTEQQLYKLVVEFGKAQCLDNRDRVFGLLGLAGQNSTERQSLDVLADYSAGPCELFVRLLSNMPRELNIYAARDIFDILQLHKDLSAFTEDGQIVKKILTSISELTFEVDFIHLGHLKHVSASTCDWCEMWKERKEAREKDAEASLYQGCALHEIQAGKSQTSWAAHNVGPYHAVWPNDCCVVNKDTSVCEGDDVFVLMGTNLVIIQHIESKDDLSGEAEVRFELGYMAHTREFDSMIAASQNLARYLSRLPKRVVDLGWLTNESGTKLEKKITQQYTLTDVVLIVAHAATHSSHWSQDL</sequence>
<comment type="caution">
    <text evidence="2">The sequence shown here is derived from an EMBL/GenBank/DDBJ whole genome shotgun (WGS) entry which is preliminary data.</text>
</comment>
<organism evidence="2 3">
    <name type="scientific">Trichoderma gamsii</name>
    <dbReference type="NCBI Taxonomy" id="398673"/>
    <lineage>
        <taxon>Eukaryota</taxon>
        <taxon>Fungi</taxon>
        <taxon>Dikarya</taxon>
        <taxon>Ascomycota</taxon>
        <taxon>Pezizomycotina</taxon>
        <taxon>Sordariomycetes</taxon>
        <taxon>Hypocreomycetidae</taxon>
        <taxon>Hypocreales</taxon>
        <taxon>Hypocreaceae</taxon>
        <taxon>Trichoderma</taxon>
    </lineage>
</organism>
<dbReference type="AlphaFoldDB" id="A0A2K0TLX3"/>
<proteinExistence type="predicted"/>
<protein>
    <recommendedName>
        <fullName evidence="1">Heterokaryon incompatibility domain-containing protein</fullName>
    </recommendedName>
</protein>
<evidence type="ECO:0000259" key="1">
    <source>
        <dbReference type="Pfam" id="PF06985"/>
    </source>
</evidence>
<name>A0A2K0TLX3_9HYPO</name>
<dbReference type="OrthoDB" id="5386682at2759"/>
<dbReference type="EMBL" id="MTYH01000015">
    <property type="protein sequence ID" value="PNP46524.1"/>
    <property type="molecule type" value="Genomic_DNA"/>
</dbReference>
<evidence type="ECO:0000313" key="2">
    <source>
        <dbReference type="EMBL" id="PNP46524.1"/>
    </source>
</evidence>
<dbReference type="PANTHER" id="PTHR24148">
    <property type="entry name" value="ANKYRIN REPEAT DOMAIN-CONTAINING PROTEIN 39 HOMOLOG-RELATED"/>
    <property type="match status" value="1"/>
</dbReference>
<feature type="domain" description="Heterokaryon incompatibility" evidence="1">
    <location>
        <begin position="49"/>
        <end position="187"/>
    </location>
</feature>
<dbReference type="PANTHER" id="PTHR24148:SF73">
    <property type="entry name" value="HET DOMAIN PROTEIN (AFU_ORTHOLOGUE AFUA_8G01020)"/>
    <property type="match status" value="1"/>
</dbReference>
<dbReference type="InterPro" id="IPR052895">
    <property type="entry name" value="HetReg/Transcr_Mod"/>
</dbReference>
<evidence type="ECO:0000313" key="3">
    <source>
        <dbReference type="Proteomes" id="UP000236546"/>
    </source>
</evidence>
<dbReference type="Proteomes" id="UP000236546">
    <property type="component" value="Unassembled WGS sequence"/>
</dbReference>
<dbReference type="InterPro" id="IPR010730">
    <property type="entry name" value="HET"/>
</dbReference>
<accession>A0A2K0TLX3</accession>